<dbReference type="AlphaFoldDB" id="A0A2K9Z3J7"/>
<gene>
    <name evidence="1" type="ORF">CUJ84_Chr002479</name>
</gene>
<evidence type="ECO:0000313" key="2">
    <source>
        <dbReference type="Proteomes" id="UP000238523"/>
    </source>
</evidence>
<dbReference type="EMBL" id="CP025012">
    <property type="protein sequence ID" value="AUW42834.1"/>
    <property type="molecule type" value="Genomic_DNA"/>
</dbReference>
<accession>A0A2K9Z3J7</accession>
<organism evidence="1 2">
    <name type="scientific">Rhizobium leguminosarum</name>
    <dbReference type="NCBI Taxonomy" id="384"/>
    <lineage>
        <taxon>Bacteria</taxon>
        <taxon>Pseudomonadati</taxon>
        <taxon>Pseudomonadota</taxon>
        <taxon>Alphaproteobacteria</taxon>
        <taxon>Hyphomicrobiales</taxon>
        <taxon>Rhizobiaceae</taxon>
        <taxon>Rhizobium/Agrobacterium group</taxon>
        <taxon>Rhizobium</taxon>
    </lineage>
</organism>
<protein>
    <submittedName>
        <fullName evidence="1">Uncharacterized protein</fullName>
    </submittedName>
</protein>
<proteinExistence type="predicted"/>
<evidence type="ECO:0000313" key="1">
    <source>
        <dbReference type="EMBL" id="AUW42834.1"/>
    </source>
</evidence>
<dbReference type="Proteomes" id="UP000238523">
    <property type="component" value="Chromosome"/>
</dbReference>
<reference evidence="1 2" key="1">
    <citation type="submission" date="2017-11" db="EMBL/GenBank/DDBJ databases">
        <title>Complete genome of Rhizobium leguminosarum Norway, an ineffective micro-symbiont.</title>
        <authorList>
            <person name="Hoffrichter A."/>
            <person name="Liang J."/>
            <person name="Brachmann A."/>
            <person name="Marin M."/>
        </authorList>
    </citation>
    <scope>NUCLEOTIDE SEQUENCE [LARGE SCALE GENOMIC DNA]</scope>
    <source>
        <strain evidence="1 2">Norway</strain>
    </source>
</reference>
<name>A0A2K9Z3J7_RHILE</name>
<sequence>MSLNVFLLISLEKFLAHFRDLIQQMRAAYLVGNLLCRQKRDFLLSIFRDSILLLARQTSFHSYLRH</sequence>